<feature type="domain" description="FHA" evidence="2">
    <location>
        <begin position="27"/>
        <end position="77"/>
    </location>
</feature>
<dbReference type="Gene3D" id="2.60.200.20">
    <property type="match status" value="1"/>
</dbReference>
<organism evidence="3 4">
    <name type="scientific">Stichopus japonicus</name>
    <name type="common">Sea cucumber</name>
    <dbReference type="NCBI Taxonomy" id="307972"/>
    <lineage>
        <taxon>Eukaryota</taxon>
        <taxon>Metazoa</taxon>
        <taxon>Echinodermata</taxon>
        <taxon>Eleutherozoa</taxon>
        <taxon>Echinozoa</taxon>
        <taxon>Holothuroidea</taxon>
        <taxon>Aspidochirotacea</taxon>
        <taxon>Aspidochirotida</taxon>
        <taxon>Stichopodidae</taxon>
        <taxon>Apostichopus</taxon>
    </lineage>
</organism>
<dbReference type="PANTHER" id="PTHR21603">
    <property type="entry name" value="ANTIGEN KI-67-LIKE PROTEIN"/>
    <property type="match status" value="1"/>
</dbReference>
<dbReference type="InterPro" id="IPR008984">
    <property type="entry name" value="SMAD_FHA_dom_sf"/>
</dbReference>
<dbReference type="GO" id="GO:0051983">
    <property type="term" value="P:regulation of chromosome segregation"/>
    <property type="evidence" value="ECO:0007669"/>
    <property type="project" value="TreeGrafter"/>
</dbReference>
<dbReference type="AlphaFoldDB" id="A0A2G8KSK7"/>
<dbReference type="PANTHER" id="PTHR21603:SF18">
    <property type="entry name" value="ANTIGEN KI-67-LIKE PROTEIN"/>
    <property type="match status" value="1"/>
</dbReference>
<proteinExistence type="predicted"/>
<feature type="compositionally biased region" description="Low complexity" evidence="1">
    <location>
        <begin position="233"/>
        <end position="242"/>
    </location>
</feature>
<keyword evidence="4" id="KW-1185">Reference proteome</keyword>
<evidence type="ECO:0000313" key="3">
    <source>
        <dbReference type="EMBL" id="PIK50986.1"/>
    </source>
</evidence>
<evidence type="ECO:0000313" key="4">
    <source>
        <dbReference type="Proteomes" id="UP000230750"/>
    </source>
</evidence>
<dbReference type="EMBL" id="MRZV01000396">
    <property type="protein sequence ID" value="PIK50986.1"/>
    <property type="molecule type" value="Genomic_DNA"/>
</dbReference>
<dbReference type="CDD" id="cd22673">
    <property type="entry name" value="FHA_Ki67"/>
    <property type="match status" value="1"/>
</dbReference>
<reference evidence="3 4" key="1">
    <citation type="journal article" date="2017" name="PLoS Biol.">
        <title>The sea cucumber genome provides insights into morphological evolution and visceral regeneration.</title>
        <authorList>
            <person name="Zhang X."/>
            <person name="Sun L."/>
            <person name="Yuan J."/>
            <person name="Sun Y."/>
            <person name="Gao Y."/>
            <person name="Zhang L."/>
            <person name="Li S."/>
            <person name="Dai H."/>
            <person name="Hamel J.F."/>
            <person name="Liu C."/>
            <person name="Yu Y."/>
            <person name="Liu S."/>
            <person name="Lin W."/>
            <person name="Guo K."/>
            <person name="Jin S."/>
            <person name="Xu P."/>
            <person name="Storey K.B."/>
            <person name="Huan P."/>
            <person name="Zhang T."/>
            <person name="Zhou Y."/>
            <person name="Zhang J."/>
            <person name="Lin C."/>
            <person name="Li X."/>
            <person name="Xing L."/>
            <person name="Huo D."/>
            <person name="Sun M."/>
            <person name="Wang L."/>
            <person name="Mercier A."/>
            <person name="Li F."/>
            <person name="Yang H."/>
            <person name="Xiang J."/>
        </authorList>
    </citation>
    <scope>NUCLEOTIDE SEQUENCE [LARGE SCALE GENOMIC DNA]</scope>
    <source>
        <strain evidence="3">Shaxun</strain>
        <tissue evidence="3">Muscle</tissue>
    </source>
</reference>
<dbReference type="PROSITE" id="PS50006">
    <property type="entry name" value="FHA_DOMAIN"/>
    <property type="match status" value="1"/>
</dbReference>
<feature type="compositionally biased region" description="Low complexity" evidence="1">
    <location>
        <begin position="283"/>
        <end position="356"/>
    </location>
</feature>
<feature type="compositionally biased region" description="Low complexity" evidence="1">
    <location>
        <begin position="255"/>
        <end position="275"/>
    </location>
</feature>
<dbReference type="Proteomes" id="UP000230750">
    <property type="component" value="Unassembled WGS sequence"/>
</dbReference>
<dbReference type="OrthoDB" id="6288785at2759"/>
<sequence>MPLNGIVVVIKRSGADGGQFPLTSNQCMFGRTSECDIRIQLPNVSREHCRLDVKPNGEVFVTNLSQVNATTLNKKGIGNPTKIFHRDVFTIVDRSFRFEYPVDSVHRTAHRSSPSRKEVQSPEVTSTTQTTPPNTAGGTPRSSRKKTPMVGKRKLPTPLQPEKVYSANGPTPGKKQATPGRGTPRRVSTPAKKTSTPGKATPKSGKKSGQGKTVASPKDNATPVGQKRTSTRSTPSPAAKKATPAKKAETPQLLKKSPSPAKKTPSPAKKTPTPSRKSRTPARKTPSPAKKTPTPSKKTPSPARRTPTPSKKTPSPAKILTPAKKAPTPAKKAPTPAKKTPSPAKIVTPAKKAPTPAKKHPHQPRRHPPLRRHPHLPRRHLVQLRY</sequence>
<dbReference type="InterPro" id="IPR000253">
    <property type="entry name" value="FHA_dom"/>
</dbReference>
<evidence type="ECO:0000259" key="2">
    <source>
        <dbReference type="PROSITE" id="PS50006"/>
    </source>
</evidence>
<protein>
    <submittedName>
        <fullName evidence="3">Putative nascent polypeptide-associated complex subunit alpha, muscle-specific form isoform X1</fullName>
    </submittedName>
</protein>
<comment type="caution">
    <text evidence="3">The sequence shown here is derived from an EMBL/GenBank/DDBJ whole genome shotgun (WGS) entry which is preliminary data.</text>
</comment>
<dbReference type="PRINTS" id="PR01217">
    <property type="entry name" value="PRICHEXTENSN"/>
</dbReference>
<dbReference type="GO" id="GO:0007088">
    <property type="term" value="P:regulation of mitotic nuclear division"/>
    <property type="evidence" value="ECO:0007669"/>
    <property type="project" value="TreeGrafter"/>
</dbReference>
<dbReference type="Pfam" id="PF00498">
    <property type="entry name" value="FHA"/>
    <property type="match status" value="1"/>
</dbReference>
<dbReference type="SUPFAM" id="SSF49879">
    <property type="entry name" value="SMAD/FHA domain"/>
    <property type="match status" value="1"/>
</dbReference>
<feature type="compositionally biased region" description="Basic residues" evidence="1">
    <location>
        <begin position="357"/>
        <end position="386"/>
    </location>
</feature>
<evidence type="ECO:0000256" key="1">
    <source>
        <dbReference type="SAM" id="MobiDB-lite"/>
    </source>
</evidence>
<dbReference type="STRING" id="307972.A0A2G8KSK7"/>
<dbReference type="SMART" id="SM00240">
    <property type="entry name" value="FHA"/>
    <property type="match status" value="1"/>
</dbReference>
<feature type="compositionally biased region" description="Low complexity" evidence="1">
    <location>
        <begin position="121"/>
        <end position="140"/>
    </location>
</feature>
<feature type="compositionally biased region" description="Basic residues" evidence="1">
    <location>
        <begin position="142"/>
        <end position="155"/>
    </location>
</feature>
<dbReference type="GO" id="GO:0005634">
    <property type="term" value="C:nucleus"/>
    <property type="evidence" value="ECO:0007669"/>
    <property type="project" value="TreeGrafter"/>
</dbReference>
<feature type="region of interest" description="Disordered" evidence="1">
    <location>
        <begin position="106"/>
        <end position="386"/>
    </location>
</feature>
<accession>A0A2G8KSK7</accession>
<dbReference type="GO" id="GO:0005694">
    <property type="term" value="C:chromosome"/>
    <property type="evidence" value="ECO:0007669"/>
    <property type="project" value="TreeGrafter"/>
</dbReference>
<name>A0A2G8KSK7_STIJA</name>
<gene>
    <name evidence="3" type="ORF">BSL78_12154</name>
</gene>